<protein>
    <submittedName>
        <fullName evidence="1">Uncharacterized protein</fullName>
    </submittedName>
</protein>
<evidence type="ECO:0000313" key="2">
    <source>
        <dbReference type="Proteomes" id="UP000790709"/>
    </source>
</evidence>
<accession>A0ACB8B1V1</accession>
<comment type="caution">
    <text evidence="1">The sequence shown here is derived from an EMBL/GenBank/DDBJ whole genome shotgun (WGS) entry which is preliminary data.</text>
</comment>
<gene>
    <name evidence="1" type="ORF">BV22DRAFT_1108049</name>
</gene>
<dbReference type="EMBL" id="MU266654">
    <property type="protein sequence ID" value="KAH7919505.1"/>
    <property type="molecule type" value="Genomic_DNA"/>
</dbReference>
<sequence>MPLKCFPAISDKSTVRDIMQTLFCRRLVPGRYEQSHYLCLPGIFGRQLGWDEILGASLSHLHLRLRLPGGTLPDRQTYLDEFIRHEGRGHHGRTGFCNACGSESSQYYRCEDCFGQDMLCSSCTVKRHAVNPLHRLKVWNGTFFERASLKKLGLRIQLGHPIGETCHQPERAFGDAFVVVDSQGVHEVGVDFCGCETNIGLSKVKQLLRARWFPSTSVDPRSAATFRVMEEYQLLSFESKVSAYQFYDALARRTDNTGLAPPRDRYEAFLRMVREWRHLKMLKRSGCGHDPEGVEATKQGQCAVLCPACPHPGKNLPDGWESISPAKRWIYGLFIAIDANFRLKRKHVSKDSVDPGLSSGLAYFVPEDAFKAHLKANTGHVQEKSTCAGHNAVNMADTKSDRGLAATGVGTVDCARHNMKLPNGVGDLQKGERYVNMDYLFFSALRGTTLQVLNLSYDIACQWHKHLWTRMQLLPPETHLDITRKIINFFVPKFHLPAHIPECQTAFSFNFIKGVGRTDGEAPERGWSNINPVASSTKEMGPGARRDTLDDHFGDWNWKKVVALGRTTLRKFTEAKAEAARHQIAFEELSAALPPASVLHWKSEIESWENDRSQPNPYESKVQTITQAAVRLQLVRDESEELAQGTNPSVHVDVSPSVLVANGIDLEDQQRRLMDERKTLGMHATDHQKARVQQLSNSLQRKIDVWTSIQVLYMPAVSLLRAAAAAKVKEGDEPEKTEEIRLWLPSAVGRAVPCDRRLQDNEWQLRFAQAGDALNDVRRYVRLESYLLTKVAARRLSAASKYNDALAAMKALGTILGKVGWEATFQTLAANDMRSIQDLLAGETEGTRTLSWIWKTAGILSKPDSDEGLQDAMRVEWCKSRARAARWSEEVELLTEERRRILAFLGWHAGWWDNQAERRTFEQGVDIEAFVAYARRQSSLRRLLAQQFATLWREPSAYPHTATPASSSIV</sequence>
<reference evidence="1" key="1">
    <citation type="journal article" date="2021" name="New Phytol.">
        <title>Evolutionary innovations through gain and loss of genes in the ectomycorrhizal Boletales.</title>
        <authorList>
            <person name="Wu G."/>
            <person name="Miyauchi S."/>
            <person name="Morin E."/>
            <person name="Kuo A."/>
            <person name="Drula E."/>
            <person name="Varga T."/>
            <person name="Kohler A."/>
            <person name="Feng B."/>
            <person name="Cao Y."/>
            <person name="Lipzen A."/>
            <person name="Daum C."/>
            <person name="Hundley H."/>
            <person name="Pangilinan J."/>
            <person name="Johnson J."/>
            <person name="Barry K."/>
            <person name="LaButti K."/>
            <person name="Ng V."/>
            <person name="Ahrendt S."/>
            <person name="Min B."/>
            <person name="Choi I.G."/>
            <person name="Park H."/>
            <person name="Plett J.M."/>
            <person name="Magnuson J."/>
            <person name="Spatafora J.W."/>
            <person name="Nagy L.G."/>
            <person name="Henrissat B."/>
            <person name="Grigoriev I.V."/>
            <person name="Yang Z.L."/>
            <person name="Xu J."/>
            <person name="Martin F.M."/>
        </authorList>
    </citation>
    <scope>NUCLEOTIDE SEQUENCE</scope>
    <source>
        <strain evidence="1">KUC20120723A-06</strain>
    </source>
</reference>
<keyword evidence="2" id="KW-1185">Reference proteome</keyword>
<organism evidence="1 2">
    <name type="scientific">Leucogyrophana mollusca</name>
    <dbReference type="NCBI Taxonomy" id="85980"/>
    <lineage>
        <taxon>Eukaryota</taxon>
        <taxon>Fungi</taxon>
        <taxon>Dikarya</taxon>
        <taxon>Basidiomycota</taxon>
        <taxon>Agaricomycotina</taxon>
        <taxon>Agaricomycetes</taxon>
        <taxon>Agaricomycetidae</taxon>
        <taxon>Boletales</taxon>
        <taxon>Boletales incertae sedis</taxon>
        <taxon>Leucogyrophana</taxon>
    </lineage>
</organism>
<name>A0ACB8B1V1_9AGAM</name>
<dbReference type="Proteomes" id="UP000790709">
    <property type="component" value="Unassembled WGS sequence"/>
</dbReference>
<evidence type="ECO:0000313" key="1">
    <source>
        <dbReference type="EMBL" id="KAH7919505.1"/>
    </source>
</evidence>
<proteinExistence type="predicted"/>